<dbReference type="InterPro" id="IPR056789">
    <property type="entry name" value="LRR_R13L1-DRL21"/>
</dbReference>
<evidence type="ECO:0000259" key="10">
    <source>
        <dbReference type="Pfam" id="PF25019"/>
    </source>
</evidence>
<gene>
    <name evidence="11" type="ORF">PanWU01x14_038170</name>
</gene>
<feature type="domain" description="R13L1/DRL21-like LRR repeat region" evidence="10">
    <location>
        <begin position="724"/>
        <end position="870"/>
    </location>
</feature>
<evidence type="ECO:0000259" key="8">
    <source>
        <dbReference type="Pfam" id="PF23559"/>
    </source>
</evidence>
<dbReference type="Gene3D" id="1.20.5.4130">
    <property type="match status" value="1"/>
</dbReference>
<keyword evidence="12" id="KW-1185">Reference proteome</keyword>
<dbReference type="EMBL" id="JXTB01000021">
    <property type="protein sequence ID" value="PON75866.1"/>
    <property type="molecule type" value="Genomic_DNA"/>
</dbReference>
<dbReference type="GO" id="GO:0005524">
    <property type="term" value="F:ATP binding"/>
    <property type="evidence" value="ECO:0007669"/>
    <property type="project" value="UniProtKB-KW"/>
</dbReference>
<sequence length="1231" mass="140146">MVSVFAKKGSKRLFNERRHQDKDYTLLLHIRKQLRRTFEQSMADLFLSSVLQAIADKLTSFVQEKFGNLLDMKEGMEKLQGTLPMLQAVLEDAEMKQSTKPAVRIWLWKLKDVAYDAEGLLLLLSADTSYLTNGKYANKVKAVLHALEKAVDEGLCFNLRESVAVDDPREWESRRETSSFVIESDVYGREEDKEKIVELLLSSEATQVGGGRTVSCIPIIGLGGLGKTTLAQLAYNDEKVIQNFDVKVWVFVSHHFDVKKILTTVIESLTNDKCHHSNMDALHLAIKDLLRNKRFLVVLDDVWTEDQDDWDKLSPLFRGGLDGSRILITTRSKKVAFVADLPSFPYYLKELSEDACWSLFVQRAFQPGEEVKHPTLVPIGKQIVRKCGGLALAAKTLGSLMRFKRDTKEWMFVRDSELWNFDESEGGILPALKLSYSHLPLHLKRCLSFCSIFPRSYEFKKEKLIHIWMAEGLIQSSLIGKRKEPEDIGNDYFTDLEWMSLFQEIKQCENGVVIGYKMHDVIFDLLQSVSCSEYTILDRGFATPASYMRIRHSSVVSDFRSSIIPEELYEAEHRLRTLLLFSEGNFEVLPEKFYSSLKCLFVLNLSGSGLTTLNSQIGKLSHLRYLDLSHTRISGLPRQIEDLHYLQTLDLFNCYNLLALPNLTKMKNLRHLNNEGCRRLNCILNFEGRANMVNYNSVQLRPKLRILPLFVIGLKSESEHIKFLNMLRLQGSVKITHLENIHNSVMSLRMNCQQIKSLGLYWGSEDGCPDINLEGESIITRFQERKQTESAGPSHEIQHDRSKGEQVLRSFILPRDLERLLIKGYPGSNFPSWSHAFHLKVVNLINCRQSKDLPTLGHLPFLTRLSLEEMHEVRSIGEGFYQKGNERPFPELKELFLVHFPNLKEWLSADTNGNAFPNLRKLVLNRCPELTVMPQFSSLHHLDMRDCRATLLDSFRNLTSLETLVIEGIKDLSCFLGAFPISNPLLRNLAIKSCHGLSFLPADLGNLTALKTLVIRWCGELKYLPQSLQYLSALESLEIGDCDSLTSLPEGGNRGLSKLRSLSIENCNNLSSLSMEFQYLTSLEILTIMFCPCIVEVPSSVQHLSALQSLSIVHCSQLICLPEELQTLTVLHSLEIRSCPEVKVLPEWIGKLVSLRSLALSGCHGITFLPDGIKQLTALQHLSIRDCPQLQQRCRPESGEDWPKIARVPYKHIELPKLKRPREEGSSSSNH</sequence>
<dbReference type="Pfam" id="PF25019">
    <property type="entry name" value="LRR_R13L1-DRL21"/>
    <property type="match status" value="1"/>
</dbReference>
<dbReference type="InterPro" id="IPR041118">
    <property type="entry name" value="Rx_N"/>
</dbReference>
<dbReference type="AlphaFoldDB" id="A0A2P5DRE6"/>
<dbReference type="InterPro" id="IPR002182">
    <property type="entry name" value="NB-ARC"/>
</dbReference>
<dbReference type="PANTHER" id="PTHR36766:SF59">
    <property type="entry name" value="DISEASE RESISTANCE PROTEIN RGA2-LIKE"/>
    <property type="match status" value="1"/>
</dbReference>
<dbReference type="InterPro" id="IPR036388">
    <property type="entry name" value="WH-like_DNA-bd_sf"/>
</dbReference>
<dbReference type="GO" id="GO:0006952">
    <property type="term" value="P:defense response"/>
    <property type="evidence" value="ECO:0007669"/>
    <property type="project" value="UniProtKB-KW"/>
</dbReference>
<dbReference type="Pfam" id="PF18052">
    <property type="entry name" value="Rx_N"/>
    <property type="match status" value="1"/>
</dbReference>
<keyword evidence="1" id="KW-0433">Leucine-rich repeat</keyword>
<reference evidence="12" key="1">
    <citation type="submission" date="2016-06" db="EMBL/GenBank/DDBJ databases">
        <title>Parallel loss of symbiosis genes in relatives of nitrogen-fixing non-legume Parasponia.</title>
        <authorList>
            <person name="Van Velzen R."/>
            <person name="Holmer R."/>
            <person name="Bu F."/>
            <person name="Rutten L."/>
            <person name="Van Zeijl A."/>
            <person name="Liu W."/>
            <person name="Santuari L."/>
            <person name="Cao Q."/>
            <person name="Sharma T."/>
            <person name="Shen D."/>
            <person name="Roswanjaya Y."/>
            <person name="Wardhani T."/>
            <person name="Kalhor M.S."/>
            <person name="Jansen J."/>
            <person name="Van den Hoogen J."/>
            <person name="Gungor B."/>
            <person name="Hartog M."/>
            <person name="Hontelez J."/>
            <person name="Verver J."/>
            <person name="Yang W.-C."/>
            <person name="Schijlen E."/>
            <person name="Repin R."/>
            <person name="Schilthuizen M."/>
            <person name="Schranz E."/>
            <person name="Heidstra R."/>
            <person name="Miyata K."/>
            <person name="Fedorova E."/>
            <person name="Kohlen W."/>
            <person name="Bisseling T."/>
            <person name="Smit S."/>
            <person name="Geurts R."/>
        </authorList>
    </citation>
    <scope>NUCLEOTIDE SEQUENCE [LARGE SCALE GENOMIC DNA]</scope>
    <source>
        <strain evidence="12">cv. WU1-14</strain>
    </source>
</reference>
<keyword evidence="5" id="KW-0067">ATP-binding</keyword>
<dbReference type="Pfam" id="PF23559">
    <property type="entry name" value="WHD_DRP"/>
    <property type="match status" value="1"/>
</dbReference>
<dbReference type="Gene3D" id="1.10.10.10">
    <property type="entry name" value="Winged helix-like DNA-binding domain superfamily/Winged helix DNA-binding domain"/>
    <property type="match status" value="1"/>
</dbReference>
<keyword evidence="4" id="KW-0611">Plant defense</keyword>
<comment type="caution">
    <text evidence="11">The sequence shown here is derived from an EMBL/GenBank/DDBJ whole genome shotgun (WGS) entry which is preliminary data.</text>
</comment>
<dbReference type="Proteomes" id="UP000237105">
    <property type="component" value="Unassembled WGS sequence"/>
</dbReference>
<dbReference type="FunFam" id="3.40.50.300:FF:001091">
    <property type="entry name" value="Probable disease resistance protein At1g61300"/>
    <property type="match status" value="1"/>
</dbReference>
<organism evidence="11 12">
    <name type="scientific">Parasponia andersonii</name>
    <name type="common">Sponia andersonii</name>
    <dbReference type="NCBI Taxonomy" id="3476"/>
    <lineage>
        <taxon>Eukaryota</taxon>
        <taxon>Viridiplantae</taxon>
        <taxon>Streptophyta</taxon>
        <taxon>Embryophyta</taxon>
        <taxon>Tracheophyta</taxon>
        <taxon>Spermatophyta</taxon>
        <taxon>Magnoliopsida</taxon>
        <taxon>eudicotyledons</taxon>
        <taxon>Gunneridae</taxon>
        <taxon>Pentapetalae</taxon>
        <taxon>rosids</taxon>
        <taxon>fabids</taxon>
        <taxon>Rosales</taxon>
        <taxon>Cannabaceae</taxon>
        <taxon>Parasponia</taxon>
    </lineage>
</organism>
<evidence type="ECO:0000256" key="2">
    <source>
        <dbReference type="ARBA" id="ARBA00022737"/>
    </source>
</evidence>
<evidence type="ECO:0000313" key="12">
    <source>
        <dbReference type="Proteomes" id="UP000237105"/>
    </source>
</evidence>
<dbReference type="InterPro" id="IPR055414">
    <property type="entry name" value="LRR_R13L4/SHOC2-like"/>
</dbReference>
<dbReference type="InterPro" id="IPR032675">
    <property type="entry name" value="LRR_dom_sf"/>
</dbReference>
<accession>A0A2P5DRE6</accession>
<dbReference type="PRINTS" id="PR00364">
    <property type="entry name" value="DISEASERSIST"/>
</dbReference>
<dbReference type="InterPro" id="IPR042197">
    <property type="entry name" value="Apaf_helical"/>
</dbReference>
<dbReference type="PANTHER" id="PTHR36766">
    <property type="entry name" value="PLANT BROAD-SPECTRUM MILDEW RESISTANCE PROTEIN RPW8"/>
    <property type="match status" value="1"/>
</dbReference>
<evidence type="ECO:0000256" key="3">
    <source>
        <dbReference type="ARBA" id="ARBA00022741"/>
    </source>
</evidence>
<dbReference type="STRING" id="3476.A0A2P5DRE6"/>
<evidence type="ECO:0000259" key="9">
    <source>
        <dbReference type="Pfam" id="PF23598"/>
    </source>
</evidence>
<dbReference type="Gene3D" id="3.40.50.300">
    <property type="entry name" value="P-loop containing nucleotide triphosphate hydrolases"/>
    <property type="match status" value="1"/>
</dbReference>
<dbReference type="GO" id="GO:0051707">
    <property type="term" value="P:response to other organism"/>
    <property type="evidence" value="ECO:0007669"/>
    <property type="project" value="UniProtKB-ARBA"/>
</dbReference>
<dbReference type="SUPFAM" id="SSF52058">
    <property type="entry name" value="L domain-like"/>
    <property type="match status" value="2"/>
</dbReference>
<dbReference type="Gene3D" id="3.80.10.10">
    <property type="entry name" value="Ribonuclease Inhibitor"/>
    <property type="match status" value="3"/>
</dbReference>
<dbReference type="Gene3D" id="1.10.8.430">
    <property type="entry name" value="Helical domain of apoptotic protease-activating factors"/>
    <property type="match status" value="1"/>
</dbReference>
<evidence type="ECO:0000259" key="7">
    <source>
        <dbReference type="Pfam" id="PF18052"/>
    </source>
</evidence>
<dbReference type="InterPro" id="IPR058922">
    <property type="entry name" value="WHD_DRP"/>
</dbReference>
<feature type="domain" description="Disease resistance N-terminal" evidence="7">
    <location>
        <begin position="50"/>
        <end position="121"/>
    </location>
</feature>
<evidence type="ECO:0000256" key="4">
    <source>
        <dbReference type="ARBA" id="ARBA00022821"/>
    </source>
</evidence>
<evidence type="ECO:0000313" key="11">
    <source>
        <dbReference type="EMBL" id="PON75866.1"/>
    </source>
</evidence>
<dbReference type="InterPro" id="IPR027417">
    <property type="entry name" value="P-loop_NTPase"/>
</dbReference>
<dbReference type="SUPFAM" id="SSF52540">
    <property type="entry name" value="P-loop containing nucleoside triphosphate hydrolases"/>
    <property type="match status" value="1"/>
</dbReference>
<dbReference type="Pfam" id="PF23598">
    <property type="entry name" value="LRR_14"/>
    <property type="match status" value="1"/>
</dbReference>
<feature type="domain" description="Disease resistance R13L4/SHOC-2-like LRR" evidence="9">
    <location>
        <begin position="576"/>
        <end position="683"/>
    </location>
</feature>
<proteinExistence type="predicted"/>
<evidence type="ECO:0000256" key="1">
    <source>
        <dbReference type="ARBA" id="ARBA00022614"/>
    </source>
</evidence>
<dbReference type="GO" id="GO:0043531">
    <property type="term" value="F:ADP binding"/>
    <property type="evidence" value="ECO:0007669"/>
    <property type="project" value="InterPro"/>
</dbReference>
<evidence type="ECO:0000256" key="5">
    <source>
        <dbReference type="ARBA" id="ARBA00022840"/>
    </source>
</evidence>
<dbReference type="OrthoDB" id="1935327at2759"/>
<protein>
    <submittedName>
        <fullName evidence="11">NB-ARC domain, LRR domain containing protein</fullName>
    </submittedName>
</protein>
<keyword evidence="2" id="KW-0677">Repeat</keyword>
<feature type="domain" description="NB-ARC" evidence="6">
    <location>
        <begin position="190"/>
        <end position="366"/>
    </location>
</feature>
<feature type="domain" description="Disease resistance protein winged helix" evidence="8">
    <location>
        <begin position="452"/>
        <end position="525"/>
    </location>
</feature>
<dbReference type="Pfam" id="PF00931">
    <property type="entry name" value="NB-ARC"/>
    <property type="match status" value="1"/>
</dbReference>
<keyword evidence="3" id="KW-0547">Nucleotide-binding</keyword>
<evidence type="ECO:0000259" key="6">
    <source>
        <dbReference type="Pfam" id="PF00931"/>
    </source>
</evidence>
<name>A0A2P5DRE6_PARAD</name>